<organism evidence="1 2">
    <name type="scientific">Brassica cretica</name>
    <name type="common">Mustard</name>
    <dbReference type="NCBI Taxonomy" id="69181"/>
    <lineage>
        <taxon>Eukaryota</taxon>
        <taxon>Viridiplantae</taxon>
        <taxon>Streptophyta</taxon>
        <taxon>Embryophyta</taxon>
        <taxon>Tracheophyta</taxon>
        <taxon>Spermatophyta</taxon>
        <taxon>Magnoliopsida</taxon>
        <taxon>eudicotyledons</taxon>
        <taxon>Gunneridae</taxon>
        <taxon>Pentapetalae</taxon>
        <taxon>rosids</taxon>
        <taxon>malvids</taxon>
        <taxon>Brassicales</taxon>
        <taxon>Brassicaceae</taxon>
        <taxon>Brassiceae</taxon>
        <taxon>Brassica</taxon>
    </lineage>
</organism>
<evidence type="ECO:0000313" key="1">
    <source>
        <dbReference type="EMBL" id="KAF3597775.1"/>
    </source>
</evidence>
<sequence>MRDPHGIHLGVSGRRLVTASLWWEPSFRVESSRFLLTGYVNLEASQTAIVGISANQKLLGVDVEHEVMSLPVMTLSSWLAFPKYNFCFGNGELASSTSSIKYVGVNKIETVTVSELNTYVVNSKPQEAGELMNYAADGNISLFPGVDLKLRFNSFRVFLWVKSMLFIMRVYKRESSIFVTGLSIYTAPVEICEKLAIPEAEWPRAIGELCGLIHIKEALF</sequence>
<dbReference type="EMBL" id="QGKV02000299">
    <property type="protein sequence ID" value="KAF3597775.1"/>
    <property type="molecule type" value="Genomic_DNA"/>
</dbReference>
<reference evidence="1 2" key="1">
    <citation type="journal article" date="2020" name="BMC Genomics">
        <title>Intraspecific diversification of the crop wild relative Brassica cretica Lam. using demographic model selection.</title>
        <authorList>
            <person name="Kioukis A."/>
            <person name="Michalopoulou V.A."/>
            <person name="Briers L."/>
            <person name="Pirintsos S."/>
            <person name="Studholme D.J."/>
            <person name="Pavlidis P."/>
            <person name="Sarris P.F."/>
        </authorList>
    </citation>
    <scope>NUCLEOTIDE SEQUENCE [LARGE SCALE GENOMIC DNA]</scope>
    <source>
        <strain evidence="2">cv. PFS-1207/04</strain>
    </source>
</reference>
<name>A0ABQ7EN54_BRACR</name>
<dbReference type="Proteomes" id="UP000266723">
    <property type="component" value="Unassembled WGS sequence"/>
</dbReference>
<evidence type="ECO:0008006" key="3">
    <source>
        <dbReference type="Google" id="ProtNLM"/>
    </source>
</evidence>
<gene>
    <name evidence="1" type="ORF">DY000_02020433</name>
</gene>
<dbReference type="PANTHER" id="PTHR43120:SF1">
    <property type="entry name" value="GLUTAMYL-TRNA REDUCTASE 1, CHLOROPLASTIC"/>
    <property type="match status" value="1"/>
</dbReference>
<accession>A0ABQ7EN54</accession>
<dbReference type="PANTHER" id="PTHR43120">
    <property type="entry name" value="GLUTAMYL-TRNA REDUCTASE 1, CHLOROPLASTIC"/>
    <property type="match status" value="1"/>
</dbReference>
<evidence type="ECO:0000313" key="2">
    <source>
        <dbReference type="Proteomes" id="UP000266723"/>
    </source>
</evidence>
<keyword evidence="2" id="KW-1185">Reference proteome</keyword>
<comment type="caution">
    <text evidence="1">The sequence shown here is derived from an EMBL/GenBank/DDBJ whole genome shotgun (WGS) entry which is preliminary data.</text>
</comment>
<protein>
    <recommendedName>
        <fullName evidence="3">Peptidase A1 domain-containing protein</fullName>
    </recommendedName>
</protein>
<proteinExistence type="predicted"/>